<evidence type="ECO:0000256" key="3">
    <source>
        <dbReference type="ARBA" id="ARBA00039775"/>
    </source>
</evidence>
<dbReference type="InterPro" id="IPR009072">
    <property type="entry name" value="Histone-fold"/>
</dbReference>
<evidence type="ECO:0000259" key="6">
    <source>
        <dbReference type="Pfam" id="PF00808"/>
    </source>
</evidence>
<dbReference type="InterPro" id="IPR051377">
    <property type="entry name" value="DNA_Pol-Epsilon_Subunit"/>
</dbReference>
<feature type="compositionally biased region" description="Low complexity" evidence="5">
    <location>
        <begin position="182"/>
        <end position="192"/>
    </location>
</feature>
<proteinExistence type="predicted"/>
<evidence type="ECO:0000313" key="8">
    <source>
        <dbReference type="Proteomes" id="UP001145021"/>
    </source>
</evidence>
<dbReference type="Pfam" id="PF00808">
    <property type="entry name" value="CBFD_NFYB_HMF"/>
    <property type="match status" value="1"/>
</dbReference>
<dbReference type="GO" id="GO:0008622">
    <property type="term" value="C:epsilon DNA polymerase complex"/>
    <property type="evidence" value="ECO:0007669"/>
    <property type="project" value="TreeGrafter"/>
</dbReference>
<organism evidence="7 8">
    <name type="scientific">Coemansia asiatica</name>
    <dbReference type="NCBI Taxonomy" id="1052880"/>
    <lineage>
        <taxon>Eukaryota</taxon>
        <taxon>Fungi</taxon>
        <taxon>Fungi incertae sedis</taxon>
        <taxon>Zoopagomycota</taxon>
        <taxon>Kickxellomycotina</taxon>
        <taxon>Kickxellomycetes</taxon>
        <taxon>Kickxellales</taxon>
        <taxon>Kickxellaceae</taxon>
        <taxon>Coemansia</taxon>
    </lineage>
</organism>
<feature type="domain" description="Transcription factor CBF/NF-Y/archaeal histone" evidence="6">
    <location>
        <begin position="11"/>
        <end position="74"/>
    </location>
</feature>
<comment type="caution">
    <text evidence="7">The sequence shown here is derived from an EMBL/GenBank/DDBJ whole genome shotgun (WGS) entry which is preliminary data.</text>
</comment>
<dbReference type="GO" id="GO:0008623">
    <property type="term" value="C:CHRAC"/>
    <property type="evidence" value="ECO:0007669"/>
    <property type="project" value="TreeGrafter"/>
</dbReference>
<dbReference type="Proteomes" id="UP001145021">
    <property type="component" value="Unassembled WGS sequence"/>
</dbReference>
<dbReference type="PANTHER" id="PTHR46172">
    <property type="entry name" value="DNA POLYMERASE EPSILON SUBUNIT 3"/>
    <property type="match status" value="1"/>
</dbReference>
<accession>A0A9W7XPE1</accession>
<gene>
    <name evidence="7" type="ORF">LPJ64_001675</name>
</gene>
<dbReference type="InterPro" id="IPR003958">
    <property type="entry name" value="CBFA_NFYB_domain"/>
</dbReference>
<dbReference type="SUPFAM" id="SSF47113">
    <property type="entry name" value="Histone-fold"/>
    <property type="match status" value="1"/>
</dbReference>
<evidence type="ECO:0000313" key="7">
    <source>
        <dbReference type="EMBL" id="KAJ1646855.1"/>
    </source>
</evidence>
<feature type="compositionally biased region" description="Acidic residues" evidence="5">
    <location>
        <begin position="112"/>
        <end position="132"/>
    </location>
</feature>
<dbReference type="GO" id="GO:0046982">
    <property type="term" value="F:protein heterodimerization activity"/>
    <property type="evidence" value="ECO:0007669"/>
    <property type="project" value="InterPro"/>
</dbReference>
<keyword evidence="8" id="KW-1185">Reference proteome</keyword>
<dbReference type="CDD" id="cd22928">
    <property type="entry name" value="HFD_POLE3_DPB4"/>
    <property type="match status" value="1"/>
</dbReference>
<dbReference type="Gene3D" id="1.10.20.10">
    <property type="entry name" value="Histone, subunit A"/>
    <property type="match status" value="1"/>
</dbReference>
<feature type="compositionally biased region" description="Acidic residues" evidence="5">
    <location>
        <begin position="140"/>
        <end position="167"/>
    </location>
</feature>
<dbReference type="EMBL" id="JANBOH010000046">
    <property type="protein sequence ID" value="KAJ1646855.1"/>
    <property type="molecule type" value="Genomic_DNA"/>
</dbReference>
<comment type="subcellular location">
    <subcellularLocation>
        <location evidence="1">Nucleus</location>
    </subcellularLocation>
</comment>
<dbReference type="PANTHER" id="PTHR46172:SF1">
    <property type="entry name" value="DNA POLYMERASE EPSILON SUBUNIT 3"/>
    <property type="match status" value="1"/>
</dbReference>
<evidence type="ECO:0000256" key="5">
    <source>
        <dbReference type="SAM" id="MobiDB-lite"/>
    </source>
</evidence>
<evidence type="ECO:0000256" key="2">
    <source>
        <dbReference type="ARBA" id="ARBA00023242"/>
    </source>
</evidence>
<sequence length="211" mass="23317">MSSNTIDDLDFPKAVLTRIVKASLPENIAIQKEARLAVNRASTIFVSYLAATANDCARESGHKIIMPNDVFKALEAVGLGDFIDRLQADLALYSSIVKQKKDLAAKNKAAEDEGDREEGEDEDEVEVEEDEDTRVGGNDHEDDNEDENKEENEEEDANADAQDTEDMEAGKDGEMASANNAQKPSSPSKSQSEYMDVDDMDPENTKRQRIE</sequence>
<dbReference type="AlphaFoldDB" id="A0A9W7XPE1"/>
<keyword evidence="2" id="KW-0539">Nucleus</keyword>
<name>A0A9W7XPE1_9FUNG</name>
<dbReference type="GO" id="GO:0031490">
    <property type="term" value="F:chromatin DNA binding"/>
    <property type="evidence" value="ECO:0007669"/>
    <property type="project" value="TreeGrafter"/>
</dbReference>
<evidence type="ECO:0000256" key="1">
    <source>
        <dbReference type="ARBA" id="ARBA00004123"/>
    </source>
</evidence>
<reference evidence="7" key="1">
    <citation type="submission" date="2022-07" db="EMBL/GenBank/DDBJ databases">
        <title>Phylogenomic reconstructions and comparative analyses of Kickxellomycotina fungi.</title>
        <authorList>
            <person name="Reynolds N.K."/>
            <person name="Stajich J.E."/>
            <person name="Barry K."/>
            <person name="Grigoriev I.V."/>
            <person name="Crous P."/>
            <person name="Smith M.E."/>
        </authorList>
    </citation>
    <scope>NUCLEOTIDE SEQUENCE</scope>
    <source>
        <strain evidence="7">NBRC 105413</strain>
    </source>
</reference>
<protein>
    <recommendedName>
        <fullName evidence="3">DNA polymerase epsilon subunit D</fullName>
    </recommendedName>
    <alternativeName>
        <fullName evidence="4">DNA polymerase II subunit D</fullName>
    </alternativeName>
</protein>
<dbReference type="GO" id="GO:0006974">
    <property type="term" value="P:DNA damage response"/>
    <property type="evidence" value="ECO:0007669"/>
    <property type="project" value="TreeGrafter"/>
</dbReference>
<feature type="region of interest" description="Disordered" evidence="5">
    <location>
        <begin position="103"/>
        <end position="211"/>
    </location>
</feature>
<dbReference type="GO" id="GO:0031507">
    <property type="term" value="P:heterochromatin formation"/>
    <property type="evidence" value="ECO:0007669"/>
    <property type="project" value="TreeGrafter"/>
</dbReference>
<evidence type="ECO:0000256" key="4">
    <source>
        <dbReference type="ARBA" id="ARBA00042096"/>
    </source>
</evidence>
<dbReference type="GO" id="GO:0006272">
    <property type="term" value="P:leading strand elongation"/>
    <property type="evidence" value="ECO:0007669"/>
    <property type="project" value="TreeGrafter"/>
</dbReference>